<evidence type="ECO:0000313" key="4">
    <source>
        <dbReference type="Proteomes" id="UP000297739"/>
    </source>
</evidence>
<proteinExistence type="predicted"/>
<dbReference type="PANTHER" id="PTHR43418">
    <property type="entry name" value="MULTIFUNCTIONAL TRYPTOPHAN BIOSYNTHESIS PROTEIN-RELATED"/>
    <property type="match status" value="1"/>
</dbReference>
<dbReference type="AlphaFoldDB" id="A0A4Z0PQF8"/>
<dbReference type="InterPro" id="IPR050472">
    <property type="entry name" value="Anth_synth/Amidotransfase"/>
</dbReference>
<dbReference type="CDD" id="cd01743">
    <property type="entry name" value="GATase1_Anthranilate_Synthase"/>
    <property type="match status" value="1"/>
</dbReference>
<dbReference type="Gene3D" id="3.40.50.880">
    <property type="match status" value="1"/>
</dbReference>
<dbReference type="EMBL" id="SRLD01000007">
    <property type="protein sequence ID" value="TGE18282.1"/>
    <property type="molecule type" value="Genomic_DNA"/>
</dbReference>
<keyword evidence="4" id="KW-1185">Reference proteome</keyword>
<comment type="caution">
    <text evidence="3">The sequence shown here is derived from an EMBL/GenBank/DDBJ whole genome shotgun (WGS) entry which is preliminary data.</text>
</comment>
<dbReference type="SUPFAM" id="SSF52317">
    <property type="entry name" value="Class I glutamine amidotransferase-like"/>
    <property type="match status" value="1"/>
</dbReference>
<dbReference type="GO" id="GO:0004049">
    <property type="term" value="F:anthranilate synthase activity"/>
    <property type="evidence" value="ECO:0007669"/>
    <property type="project" value="TreeGrafter"/>
</dbReference>
<name>A0A4Z0PQF8_9BACT</name>
<dbReference type="PROSITE" id="PS51273">
    <property type="entry name" value="GATASE_TYPE_1"/>
    <property type="match status" value="1"/>
</dbReference>
<dbReference type="Proteomes" id="UP000297739">
    <property type="component" value="Unassembled WGS sequence"/>
</dbReference>
<dbReference type="GO" id="GO:0000162">
    <property type="term" value="P:L-tryptophan biosynthetic process"/>
    <property type="evidence" value="ECO:0007669"/>
    <property type="project" value="TreeGrafter"/>
</dbReference>
<dbReference type="OrthoDB" id="9786812at2"/>
<evidence type="ECO:0000259" key="2">
    <source>
        <dbReference type="Pfam" id="PF00117"/>
    </source>
</evidence>
<dbReference type="PRINTS" id="PR00096">
    <property type="entry name" value="GATASE"/>
</dbReference>
<dbReference type="NCBIfam" id="TIGR00566">
    <property type="entry name" value="trpG_papA"/>
    <property type="match status" value="1"/>
</dbReference>
<feature type="domain" description="Glutamine amidotransferase" evidence="2">
    <location>
        <begin position="4"/>
        <end position="188"/>
    </location>
</feature>
<organism evidence="3 4">
    <name type="scientific">Hymenobacter elongatus</name>
    <dbReference type="NCBI Taxonomy" id="877208"/>
    <lineage>
        <taxon>Bacteria</taxon>
        <taxon>Pseudomonadati</taxon>
        <taxon>Bacteroidota</taxon>
        <taxon>Cytophagia</taxon>
        <taxon>Cytophagales</taxon>
        <taxon>Hymenobacteraceae</taxon>
        <taxon>Hymenobacter</taxon>
    </lineage>
</organism>
<gene>
    <name evidence="3" type="ORF">E5J99_05090</name>
</gene>
<dbReference type="Pfam" id="PF00117">
    <property type="entry name" value="GATase"/>
    <property type="match status" value="1"/>
</dbReference>
<dbReference type="InterPro" id="IPR029062">
    <property type="entry name" value="Class_I_gatase-like"/>
</dbReference>
<protein>
    <submittedName>
        <fullName evidence="3">Aminodeoxychorismate/anthranilate synthase component II</fullName>
    </submittedName>
</protein>
<dbReference type="RefSeq" id="WP_135496644.1">
    <property type="nucleotide sequence ID" value="NZ_SRLD01000007.1"/>
</dbReference>
<dbReference type="InterPro" id="IPR017926">
    <property type="entry name" value="GATASE"/>
</dbReference>
<keyword evidence="1" id="KW-0315">Glutamine amidotransferase</keyword>
<evidence type="ECO:0000256" key="1">
    <source>
        <dbReference type="ARBA" id="ARBA00022962"/>
    </source>
</evidence>
<dbReference type="PRINTS" id="PR00099">
    <property type="entry name" value="CPSGATASE"/>
</dbReference>
<dbReference type="InterPro" id="IPR006221">
    <property type="entry name" value="TrpG/PapA_dom"/>
</dbReference>
<dbReference type="FunFam" id="3.40.50.880:FF:000003">
    <property type="entry name" value="Anthranilate synthase component II"/>
    <property type="match status" value="1"/>
</dbReference>
<dbReference type="GO" id="GO:0005829">
    <property type="term" value="C:cytosol"/>
    <property type="evidence" value="ECO:0007669"/>
    <property type="project" value="TreeGrafter"/>
</dbReference>
<dbReference type="PRINTS" id="PR00097">
    <property type="entry name" value="ANTSNTHASEII"/>
</dbReference>
<dbReference type="PANTHER" id="PTHR43418:SF4">
    <property type="entry name" value="MULTIFUNCTIONAL TRYPTOPHAN BIOSYNTHESIS PROTEIN"/>
    <property type="match status" value="1"/>
</dbReference>
<sequence>MKILVLDNYDSFTYNLVQLLRELGYGATTTVVRNDKIDLDDIEQYDAIMLSPGPGVPSEAGLMPEVIRRYAPTKRMLGVCLGHQGIAEAFGGELYNLPAVLHGIATDAELVATDERLFQGLPTRFKVGRYHSWVVTPESFPAELEVTARDANGQILALRHRTYDVRGVQFHPESILTEHGHQMLKNWLEGDQ</sequence>
<accession>A0A4Z0PQF8</accession>
<reference evidence="3 4" key="1">
    <citation type="submission" date="2019-04" db="EMBL/GenBank/DDBJ databases">
        <authorList>
            <person name="Feng G."/>
            <person name="Zhang J."/>
            <person name="Zhu H."/>
        </authorList>
    </citation>
    <scope>NUCLEOTIDE SEQUENCE [LARGE SCALE GENOMIC DNA]</scope>
    <source>
        <strain evidence="3 4">JCM 17223</strain>
    </source>
</reference>
<evidence type="ECO:0000313" key="3">
    <source>
        <dbReference type="EMBL" id="TGE18282.1"/>
    </source>
</evidence>